<protein>
    <recommendedName>
        <fullName evidence="4">DUF4440 domain-containing protein</fullName>
    </recommendedName>
</protein>
<feature type="signal peptide" evidence="1">
    <location>
        <begin position="1"/>
        <end position="19"/>
    </location>
</feature>
<keyword evidence="3" id="KW-1185">Reference proteome</keyword>
<dbReference type="KEGG" id="kan:IMCC3317_29270"/>
<gene>
    <name evidence="2" type="ORF">IMCC3317_29270</name>
</gene>
<reference evidence="2 3" key="1">
    <citation type="journal article" date="2013" name="Int. J. Syst. Evol. Microbiol.">
        <title>Kordia antarctica sp. nov., isolated from Antarctic seawater.</title>
        <authorList>
            <person name="Baek K."/>
            <person name="Choi A."/>
            <person name="Kang I."/>
            <person name="Lee K."/>
            <person name="Cho J.C."/>
        </authorList>
    </citation>
    <scope>NUCLEOTIDE SEQUENCE [LARGE SCALE GENOMIC DNA]</scope>
    <source>
        <strain evidence="2 3">IMCC3317</strain>
    </source>
</reference>
<evidence type="ECO:0008006" key="4">
    <source>
        <dbReference type="Google" id="ProtNLM"/>
    </source>
</evidence>
<evidence type="ECO:0000313" key="2">
    <source>
        <dbReference type="EMBL" id="QHI37547.1"/>
    </source>
</evidence>
<feature type="chain" id="PRO_5029697720" description="DUF4440 domain-containing protein" evidence="1">
    <location>
        <begin position="20"/>
        <end position="175"/>
    </location>
</feature>
<evidence type="ECO:0000256" key="1">
    <source>
        <dbReference type="SAM" id="SignalP"/>
    </source>
</evidence>
<organism evidence="2 3">
    <name type="scientific">Kordia antarctica</name>
    <dbReference type="NCBI Taxonomy" id="1218801"/>
    <lineage>
        <taxon>Bacteria</taxon>
        <taxon>Pseudomonadati</taxon>
        <taxon>Bacteroidota</taxon>
        <taxon>Flavobacteriia</taxon>
        <taxon>Flavobacteriales</taxon>
        <taxon>Flavobacteriaceae</taxon>
        <taxon>Kordia</taxon>
    </lineage>
</organism>
<proteinExistence type="predicted"/>
<dbReference type="AlphaFoldDB" id="A0A7L4ZM18"/>
<dbReference type="EMBL" id="CP019288">
    <property type="protein sequence ID" value="QHI37547.1"/>
    <property type="molecule type" value="Genomic_DNA"/>
</dbReference>
<accession>A0A7L4ZM18</accession>
<dbReference type="RefSeq" id="WP_228054806.1">
    <property type="nucleotide sequence ID" value="NZ_CP019288.1"/>
</dbReference>
<name>A0A7L4ZM18_9FLAO</name>
<keyword evidence="1" id="KW-0732">Signal</keyword>
<sequence length="175" mass="20108">MIKKITFLLFVFCATQVFSQDMKGLKASAARDAKAATEATLKEDFKTLLTYTHPNILDAAGGADVMESYLKTTFTQMKANGFAYEKVETKSVSDVVKEQGEYRCYVENYNQMRMKDKRIKSTSYMLGFYNETTKKWTFVEAKEMKDTGTIIAYFPDFETSLKIPENTMKMEDIKE</sequence>
<dbReference type="Proteomes" id="UP000464657">
    <property type="component" value="Chromosome"/>
</dbReference>
<evidence type="ECO:0000313" key="3">
    <source>
        <dbReference type="Proteomes" id="UP000464657"/>
    </source>
</evidence>